<dbReference type="GO" id="GO:0007034">
    <property type="term" value="P:vacuolar transport"/>
    <property type="evidence" value="ECO:0007669"/>
    <property type="project" value="UniProtKB-ARBA"/>
</dbReference>
<reference evidence="5" key="1">
    <citation type="submission" date="2016-05" db="EMBL/GenBank/DDBJ databases">
        <title>Comparative genomics of biotechnologically important yeasts.</title>
        <authorList>
            <consortium name="DOE Joint Genome Institute"/>
            <person name="Riley R."/>
            <person name="Haridas S."/>
            <person name="Wolfe K.H."/>
            <person name="Lopes M.R."/>
            <person name="Hittinger C.T."/>
            <person name="Goker M."/>
            <person name="Salamov A."/>
            <person name="Wisecaver J."/>
            <person name="Long T.M."/>
            <person name="Aerts A.L."/>
            <person name="Barry K."/>
            <person name="Choi C."/>
            <person name="Clum A."/>
            <person name="Coughlan A.Y."/>
            <person name="Deshpande S."/>
            <person name="Douglass A.P."/>
            <person name="Hanson S.J."/>
            <person name="Klenk H.-P."/>
            <person name="Labutti K."/>
            <person name="Lapidus A."/>
            <person name="Lindquist E."/>
            <person name="Lipzen A."/>
            <person name="Meier-Kolthoff J.P."/>
            <person name="Ohm R.A."/>
            <person name="Otillar R.P."/>
            <person name="Pangilinan J."/>
            <person name="Peng Y."/>
            <person name="Rokas A."/>
            <person name="Rosa C.A."/>
            <person name="Scheuner C."/>
            <person name="Sibirny A.A."/>
            <person name="Slot J.C."/>
            <person name="Stielow J.B."/>
            <person name="Sun H."/>
            <person name="Kurtzman C.P."/>
            <person name="Blackwell M."/>
            <person name="Grigoriev I.V."/>
            <person name="Jeffries T.W."/>
        </authorList>
    </citation>
    <scope>NUCLEOTIDE SEQUENCE [LARGE SCALE GENOMIC DNA]</scope>
    <source>
        <strain evidence="5">NRRL Y-2460</strain>
    </source>
</reference>
<accession>A0A1E4TU26</accession>
<organism evidence="4 5">
    <name type="scientific">Pachysolen tannophilus NRRL Y-2460</name>
    <dbReference type="NCBI Taxonomy" id="669874"/>
    <lineage>
        <taxon>Eukaryota</taxon>
        <taxon>Fungi</taxon>
        <taxon>Dikarya</taxon>
        <taxon>Ascomycota</taxon>
        <taxon>Saccharomycotina</taxon>
        <taxon>Pichiomycetes</taxon>
        <taxon>Pachysolenaceae</taxon>
        <taxon>Pachysolen</taxon>
    </lineage>
</organism>
<dbReference type="Pfam" id="PF21936">
    <property type="entry name" value="Pcf11_C"/>
    <property type="match status" value="1"/>
</dbReference>
<dbReference type="GO" id="GO:0005849">
    <property type="term" value="C:mRNA cleavage factor complex"/>
    <property type="evidence" value="ECO:0007669"/>
    <property type="project" value="TreeGrafter"/>
</dbReference>
<dbReference type="InterPro" id="IPR045154">
    <property type="entry name" value="PCF11-like"/>
</dbReference>
<dbReference type="InterPro" id="IPR006569">
    <property type="entry name" value="CID_dom"/>
</dbReference>
<dbReference type="GO" id="GO:0005737">
    <property type="term" value="C:cytoplasm"/>
    <property type="evidence" value="ECO:0007669"/>
    <property type="project" value="TreeGrafter"/>
</dbReference>
<evidence type="ECO:0008006" key="6">
    <source>
        <dbReference type="Google" id="ProtNLM"/>
    </source>
</evidence>
<evidence type="ECO:0000313" key="4">
    <source>
        <dbReference type="EMBL" id="ODV95246.1"/>
    </source>
</evidence>
<gene>
    <name evidence="4" type="ORF">PACTADRAFT_49994</name>
</gene>
<feature type="region of interest" description="Disordered" evidence="1">
    <location>
        <begin position="494"/>
        <end position="582"/>
    </location>
</feature>
<dbReference type="PROSITE" id="PS50179">
    <property type="entry name" value="VHS"/>
    <property type="match status" value="1"/>
</dbReference>
<name>A0A1E4TU26_PACTA</name>
<evidence type="ECO:0000256" key="1">
    <source>
        <dbReference type="SAM" id="MobiDB-lite"/>
    </source>
</evidence>
<feature type="compositionally biased region" description="Low complexity" evidence="1">
    <location>
        <begin position="495"/>
        <end position="543"/>
    </location>
</feature>
<dbReference type="GO" id="GO:0016192">
    <property type="term" value="P:vesicle-mediated transport"/>
    <property type="evidence" value="ECO:0007669"/>
    <property type="project" value="UniProtKB-ARBA"/>
</dbReference>
<dbReference type="PANTHER" id="PTHR15921">
    <property type="entry name" value="PRE-MRNA CLEAVAGE COMPLEX II"/>
    <property type="match status" value="1"/>
</dbReference>
<dbReference type="CDD" id="cd16982">
    <property type="entry name" value="CID_Pcf11"/>
    <property type="match status" value="1"/>
</dbReference>
<dbReference type="GO" id="GO:0003729">
    <property type="term" value="F:mRNA binding"/>
    <property type="evidence" value="ECO:0007669"/>
    <property type="project" value="InterPro"/>
</dbReference>
<dbReference type="GO" id="GO:0031124">
    <property type="term" value="P:mRNA 3'-end processing"/>
    <property type="evidence" value="ECO:0007669"/>
    <property type="project" value="InterPro"/>
</dbReference>
<dbReference type="Pfam" id="PF04818">
    <property type="entry name" value="CID"/>
    <property type="match status" value="1"/>
</dbReference>
<dbReference type="STRING" id="669874.A0A1E4TU26"/>
<dbReference type="InterPro" id="IPR002014">
    <property type="entry name" value="VHS_dom"/>
</dbReference>
<dbReference type="OrthoDB" id="2129491at2759"/>
<feature type="compositionally biased region" description="Low complexity" evidence="1">
    <location>
        <begin position="558"/>
        <end position="572"/>
    </location>
</feature>
<dbReference type="GO" id="GO:0000993">
    <property type="term" value="F:RNA polymerase II complex binding"/>
    <property type="evidence" value="ECO:0007669"/>
    <property type="project" value="InterPro"/>
</dbReference>
<protein>
    <recommendedName>
        <fullName evidence="6">CID domain-containing protein</fullName>
    </recommendedName>
</protein>
<feature type="domain" description="CID" evidence="3">
    <location>
        <begin position="3"/>
        <end position="139"/>
    </location>
</feature>
<dbReference type="FunFam" id="1.25.40.90:FF:000016">
    <property type="entry name" value="mRNA cleavage factor complex component Pcf11"/>
    <property type="match status" value="1"/>
</dbReference>
<dbReference type="SMART" id="SM00582">
    <property type="entry name" value="RPR"/>
    <property type="match status" value="1"/>
</dbReference>
<dbReference type="InterPro" id="IPR008942">
    <property type="entry name" value="ENTH_VHS"/>
</dbReference>
<dbReference type="GO" id="GO:0043130">
    <property type="term" value="F:ubiquitin binding"/>
    <property type="evidence" value="ECO:0007669"/>
    <property type="project" value="InterPro"/>
</dbReference>
<evidence type="ECO:0000259" key="3">
    <source>
        <dbReference type="PROSITE" id="PS51391"/>
    </source>
</evidence>
<feature type="region of interest" description="Disordered" evidence="1">
    <location>
        <begin position="244"/>
        <end position="265"/>
    </location>
</feature>
<dbReference type="GO" id="GO:0006369">
    <property type="term" value="P:termination of RNA polymerase II transcription"/>
    <property type="evidence" value="ECO:0007669"/>
    <property type="project" value="InterPro"/>
</dbReference>
<dbReference type="Proteomes" id="UP000094236">
    <property type="component" value="Unassembled WGS sequence"/>
</dbReference>
<proteinExistence type="predicted"/>
<dbReference type="GO" id="GO:0035091">
    <property type="term" value="F:phosphatidylinositol binding"/>
    <property type="evidence" value="ECO:0007669"/>
    <property type="project" value="InterPro"/>
</dbReference>
<keyword evidence="5" id="KW-1185">Reference proteome</keyword>
<dbReference type="InterPro" id="IPR047415">
    <property type="entry name" value="Pcf11_CID"/>
</dbReference>
<dbReference type="EMBL" id="KV454014">
    <property type="protein sequence ID" value="ODV95246.1"/>
    <property type="molecule type" value="Genomic_DNA"/>
</dbReference>
<evidence type="ECO:0000313" key="5">
    <source>
        <dbReference type="Proteomes" id="UP000094236"/>
    </source>
</evidence>
<dbReference type="AlphaFoldDB" id="A0A1E4TU26"/>
<dbReference type="Gene3D" id="1.25.40.90">
    <property type="match status" value="1"/>
</dbReference>
<evidence type="ECO:0000259" key="2">
    <source>
        <dbReference type="PROSITE" id="PS50179"/>
    </source>
</evidence>
<sequence length="688" mass="77386">MTDDDDLVANYVANLEDLKFNSRYIINNLTTIASENIDHADEIVKCIETRILKALPEYKLYSFYLLDSVSKNVGNPYNVLFGSKIYNLFIKTYSLVSDPIRIKLISLFKTWKFTTTNSGLPLFPQEEIDKIEQFLIRVTANNAKQITQQGLLKNLDEIIAMVNYRKSIAPPMDQLKIIEKLSALNDLRKIFALSKMTKDELLVAKESLDKNRLDENEKLKILQQQRQQILSPLNQNIPLVPQQQPLQQQHQPLQPPQQQQAQQLNTSQLSSILGNIKLNPSVLSNINDSGNGSSNPLGFSHNLSSLSNLLTKNNNTNNTNNTLNSNVENLFSSLKKSGLLNKLPPQESRNEKQQQPLVKITSPDVLRDILSTVKAASSTITTTTTASVSTALQNKSKEEILKNYSLKQEDIDKPLQQELVYLLYDYNAKKCGTCGKRFPSNQEETLSKHLDWHFRNNIKLKAINLNSKSIQSRSYYMDSLNFINFKESYENGDIADNTNNNTNDNAKVNNSSSNNNNNDNNNNSSKDSNNNSTTSMNTDNRSSPVSTRGGAGSNNKKTSNVQSSSGVSGTSESAEDSSSHYVIVPSDNTSMKTTCNICKETLNGKYNDDLGEWIWEDCISKNRKIYHWSCYQETLANTSNSSLKRKREEEENSNSNNVINIDFSRLNGIFNSGNSAGEEGFKAKREKI</sequence>
<dbReference type="PROSITE" id="PS51391">
    <property type="entry name" value="CID"/>
    <property type="match status" value="1"/>
</dbReference>
<feature type="domain" description="VHS" evidence="2">
    <location>
        <begin position="13"/>
        <end position="131"/>
    </location>
</feature>
<dbReference type="SUPFAM" id="SSF48464">
    <property type="entry name" value="ENTH/VHS domain"/>
    <property type="match status" value="1"/>
</dbReference>
<dbReference type="InterPro" id="IPR054127">
    <property type="entry name" value="Pcf11_C"/>
</dbReference>
<dbReference type="PANTHER" id="PTHR15921:SF3">
    <property type="entry name" value="PRE-MRNA CLEAVAGE COMPLEX 2 PROTEIN PCF11"/>
    <property type="match status" value="1"/>
</dbReference>